<feature type="chain" id="PRO_5043392949" description="Phytocyanin domain-containing protein" evidence="11">
    <location>
        <begin position="21"/>
        <end position="243"/>
    </location>
</feature>
<evidence type="ECO:0000256" key="7">
    <source>
        <dbReference type="ARBA" id="ARBA00023180"/>
    </source>
</evidence>
<feature type="compositionally biased region" description="Pro residues" evidence="10">
    <location>
        <begin position="137"/>
        <end position="173"/>
    </location>
</feature>
<comment type="subcellular location">
    <subcellularLocation>
        <location evidence="1">Cell membrane</location>
        <topology evidence="1">Lipid-anchor</topology>
        <topology evidence="1">GPI-anchor</topology>
    </subcellularLocation>
</comment>
<feature type="region of interest" description="Disordered" evidence="10">
    <location>
        <begin position="135"/>
        <end position="224"/>
    </location>
</feature>
<keyword evidence="5" id="KW-0472">Membrane</keyword>
<organism evidence="13 14">
    <name type="scientific">Linum tenue</name>
    <dbReference type="NCBI Taxonomy" id="586396"/>
    <lineage>
        <taxon>Eukaryota</taxon>
        <taxon>Viridiplantae</taxon>
        <taxon>Streptophyta</taxon>
        <taxon>Embryophyta</taxon>
        <taxon>Tracheophyta</taxon>
        <taxon>Spermatophyta</taxon>
        <taxon>Magnoliopsida</taxon>
        <taxon>eudicotyledons</taxon>
        <taxon>Gunneridae</taxon>
        <taxon>Pentapetalae</taxon>
        <taxon>rosids</taxon>
        <taxon>fabids</taxon>
        <taxon>Malpighiales</taxon>
        <taxon>Linaceae</taxon>
        <taxon>Linum</taxon>
    </lineage>
</organism>
<keyword evidence="4 11" id="KW-0732">Signal</keyword>
<evidence type="ECO:0000259" key="12">
    <source>
        <dbReference type="PROSITE" id="PS51485"/>
    </source>
</evidence>
<dbReference type="GO" id="GO:0005886">
    <property type="term" value="C:plasma membrane"/>
    <property type="evidence" value="ECO:0007669"/>
    <property type="project" value="UniProtKB-SubCell"/>
</dbReference>
<dbReference type="InterPro" id="IPR003245">
    <property type="entry name" value="Phytocyanin_dom"/>
</dbReference>
<evidence type="ECO:0000256" key="10">
    <source>
        <dbReference type="SAM" id="MobiDB-lite"/>
    </source>
</evidence>
<keyword evidence="3" id="KW-0336">GPI-anchor</keyword>
<proteinExistence type="inferred from homology"/>
<feature type="compositionally biased region" description="Low complexity" evidence="10">
    <location>
        <begin position="211"/>
        <end position="224"/>
    </location>
</feature>
<dbReference type="GO" id="GO:0009055">
    <property type="term" value="F:electron transfer activity"/>
    <property type="evidence" value="ECO:0007669"/>
    <property type="project" value="InterPro"/>
</dbReference>
<dbReference type="Gene3D" id="2.60.40.420">
    <property type="entry name" value="Cupredoxins - blue copper proteins"/>
    <property type="match status" value="1"/>
</dbReference>
<evidence type="ECO:0000256" key="11">
    <source>
        <dbReference type="SAM" id="SignalP"/>
    </source>
</evidence>
<dbReference type="CDD" id="cd11019">
    <property type="entry name" value="OsENODL1_like"/>
    <property type="match status" value="1"/>
</dbReference>
<dbReference type="GO" id="GO:0098552">
    <property type="term" value="C:side of membrane"/>
    <property type="evidence" value="ECO:0007669"/>
    <property type="project" value="UniProtKB-KW"/>
</dbReference>
<name>A0AAV0M642_9ROSI</name>
<dbReference type="FunFam" id="2.60.40.420:FF:000010">
    <property type="entry name" value="Early nodulin-like protein 1"/>
    <property type="match status" value="1"/>
</dbReference>
<evidence type="ECO:0000256" key="4">
    <source>
        <dbReference type="ARBA" id="ARBA00022729"/>
    </source>
</evidence>
<feature type="signal peptide" evidence="11">
    <location>
        <begin position="1"/>
        <end position="20"/>
    </location>
</feature>
<evidence type="ECO:0000256" key="6">
    <source>
        <dbReference type="ARBA" id="ARBA00023157"/>
    </source>
</evidence>
<comment type="similarity">
    <text evidence="9">Belongs to the early nodulin-like (ENODL) family.</text>
</comment>
<evidence type="ECO:0000313" key="14">
    <source>
        <dbReference type="Proteomes" id="UP001154282"/>
    </source>
</evidence>
<dbReference type="AlphaFoldDB" id="A0AAV0M642"/>
<evidence type="ECO:0000256" key="3">
    <source>
        <dbReference type="ARBA" id="ARBA00022622"/>
    </source>
</evidence>
<comment type="caution">
    <text evidence="13">The sequence shown here is derived from an EMBL/GenBank/DDBJ whole genome shotgun (WGS) entry which is preliminary data.</text>
</comment>
<dbReference type="EMBL" id="CAMGYJ010000007">
    <property type="protein sequence ID" value="CAI0440923.1"/>
    <property type="molecule type" value="Genomic_DNA"/>
</dbReference>
<reference evidence="13" key="1">
    <citation type="submission" date="2022-08" db="EMBL/GenBank/DDBJ databases">
        <authorList>
            <person name="Gutierrez-Valencia J."/>
        </authorList>
    </citation>
    <scope>NUCLEOTIDE SEQUENCE</scope>
</reference>
<sequence>MASSSHSTSLFFFFACTVAASFCFHSSMARSFDVGGKEGWVVKPSESYDHWAQRLRFLVNDTLVFKYKKGSDSVAQVTKGDYDSCDASKKLKVMKSGTSIFKLTQSGHFYFISANKQQCLADQKLNVLVLAVRSPKTPAPPPPPPPSSPAPALPPTASPPPSPAAGSSPPPASPASSPFQGISPAGAPADSGNSPPAGQPAVSPDTADQTSPAAKSSSSSSAEAAVASLALVAVGLRFISLFM</sequence>
<keyword evidence="14" id="KW-1185">Reference proteome</keyword>
<dbReference type="Pfam" id="PF02298">
    <property type="entry name" value="Cu_bind_like"/>
    <property type="match status" value="1"/>
</dbReference>
<keyword evidence="8" id="KW-0449">Lipoprotein</keyword>
<dbReference type="InterPro" id="IPR008972">
    <property type="entry name" value="Cupredoxin"/>
</dbReference>
<dbReference type="PANTHER" id="PTHR33021:SF490">
    <property type="entry name" value="PLASTOCYANIN-LIKE DOMAIN PROTEIN"/>
    <property type="match status" value="1"/>
</dbReference>
<dbReference type="PANTHER" id="PTHR33021">
    <property type="entry name" value="BLUE COPPER PROTEIN"/>
    <property type="match status" value="1"/>
</dbReference>
<evidence type="ECO:0000256" key="5">
    <source>
        <dbReference type="ARBA" id="ARBA00023136"/>
    </source>
</evidence>
<dbReference type="InterPro" id="IPR039391">
    <property type="entry name" value="Phytocyanin-like"/>
</dbReference>
<gene>
    <name evidence="13" type="ORF">LITE_LOCUS26675</name>
</gene>
<keyword evidence="6" id="KW-1015">Disulfide bond</keyword>
<feature type="domain" description="Phytocyanin" evidence="12">
    <location>
        <begin position="30"/>
        <end position="131"/>
    </location>
</feature>
<dbReference type="InterPro" id="IPR041846">
    <property type="entry name" value="ENL_dom"/>
</dbReference>
<evidence type="ECO:0000313" key="13">
    <source>
        <dbReference type="EMBL" id="CAI0440923.1"/>
    </source>
</evidence>
<evidence type="ECO:0000256" key="2">
    <source>
        <dbReference type="ARBA" id="ARBA00022475"/>
    </source>
</evidence>
<protein>
    <recommendedName>
        <fullName evidence="12">Phytocyanin domain-containing protein</fullName>
    </recommendedName>
</protein>
<evidence type="ECO:0000256" key="9">
    <source>
        <dbReference type="ARBA" id="ARBA00035011"/>
    </source>
</evidence>
<evidence type="ECO:0000256" key="8">
    <source>
        <dbReference type="ARBA" id="ARBA00023288"/>
    </source>
</evidence>
<dbReference type="SUPFAM" id="SSF49503">
    <property type="entry name" value="Cupredoxins"/>
    <property type="match status" value="1"/>
</dbReference>
<accession>A0AAV0M642</accession>
<dbReference type="Proteomes" id="UP001154282">
    <property type="component" value="Unassembled WGS sequence"/>
</dbReference>
<dbReference type="PROSITE" id="PS51485">
    <property type="entry name" value="PHYTOCYANIN"/>
    <property type="match status" value="1"/>
</dbReference>
<keyword evidence="2" id="KW-1003">Cell membrane</keyword>
<keyword evidence="7" id="KW-0325">Glycoprotein</keyword>
<evidence type="ECO:0000256" key="1">
    <source>
        <dbReference type="ARBA" id="ARBA00004609"/>
    </source>
</evidence>